<name>A0A151ZBG8_TIELA</name>
<gene>
    <name evidence="2" type="ORF">DLAC_08232</name>
</gene>
<feature type="compositionally biased region" description="Low complexity" evidence="1">
    <location>
        <begin position="912"/>
        <end position="922"/>
    </location>
</feature>
<evidence type="ECO:0000256" key="1">
    <source>
        <dbReference type="SAM" id="MobiDB-lite"/>
    </source>
</evidence>
<accession>A0A151ZBG8</accession>
<evidence type="ECO:0000313" key="3">
    <source>
        <dbReference type="Proteomes" id="UP000076078"/>
    </source>
</evidence>
<protein>
    <submittedName>
        <fullName evidence="2">Uncharacterized protein</fullName>
    </submittedName>
</protein>
<organism evidence="2 3">
    <name type="scientific">Tieghemostelium lacteum</name>
    <name type="common">Slime mold</name>
    <name type="synonym">Dictyostelium lacteum</name>
    <dbReference type="NCBI Taxonomy" id="361077"/>
    <lineage>
        <taxon>Eukaryota</taxon>
        <taxon>Amoebozoa</taxon>
        <taxon>Evosea</taxon>
        <taxon>Eumycetozoa</taxon>
        <taxon>Dictyostelia</taxon>
        <taxon>Dictyosteliales</taxon>
        <taxon>Raperosteliaceae</taxon>
        <taxon>Tieghemostelium</taxon>
    </lineage>
</organism>
<keyword evidence="3" id="KW-1185">Reference proteome</keyword>
<dbReference type="InParanoid" id="A0A151ZBG8"/>
<feature type="region of interest" description="Disordered" evidence="1">
    <location>
        <begin position="901"/>
        <end position="922"/>
    </location>
</feature>
<dbReference type="Proteomes" id="UP000076078">
    <property type="component" value="Unassembled WGS sequence"/>
</dbReference>
<evidence type="ECO:0000313" key="2">
    <source>
        <dbReference type="EMBL" id="KYQ91292.1"/>
    </source>
</evidence>
<feature type="region of interest" description="Disordered" evidence="1">
    <location>
        <begin position="715"/>
        <end position="741"/>
    </location>
</feature>
<sequence length="1315" mass="152568">MEGNQIVILDSNSNAKYEEYKVHFRNYANTEHIFILNQTFRQSKVTCDTDLFINALDFYTGSGQQWTKKTIQGVFDNIYLSLVEDPIVFIETFNRWLNGNNETVKYLLVKSILKSKDRQSIFIKSQTQFYKDILCSTSINSKLYICKYLYYNSNSQFHLDCYQFLSILQSLPISQHLNLKRIKYYFLLIELLCIQWEYKIQDIQNIKEFLEILLNILGNLNLKSLQRFIYDRTTNSIPTSSKIPTLIKGSIKTIVKTIVGITSSIYDQSAIEPHIKKYQILVPFITTIVKSQKIFDTFQNRCASIEEEAYSLFTEYMADPECYIDALHILSSLPKDMVEGKFSVIYMQLKRVFKHIEDNLHLIRLMQTLNEFIESYIVEFVRIGNEEFTSFYKKLFTRVKFTKKLFNNLSTNHEMYNKFLGSCFTFTYLSLYLKKELNNYYLLDVFLRSCCDLFTDNRCFVAASEVITNEPGNLNSIYLLQSTYVSITRDQNKNYDLKMQIFKSVVSKIVVHGLRTSTLFYPIDELIIFLMEHHKVHSRLPAMAIAILNSCLTMDYNNIELIKLFACDSEIHQTTISATSTTFREAIDLYTQPSVTIGKGALKLEPKYNRFSNVFKLFSALYFFRDMHSHVIPVLRHTFYSLVYLCPKSKFTKLNSKYKTLTSYIHGVVTSHLFSPLGILETSLNQKTLFQNLPPSQILFLIEFIREIIINPSSSSKTTTPTTTPTLAPTNGTTTASTPTLATTNNLSDPLNVYLQRKDSENLNIFYQWILSKVVPNSKTMKQEFIQFLLFKSTPDTFKSFINFSGLQVEDFEILINNYQQILVDNQDFIECLKLKPSKFKTTLAQSLRQSQSLTFLELLNINETSTTNDSVQPSPPPSVHSMQIDIDIFDIPEELTPMSTSPIPNNHKSDNTTTTTTNNSNNEDVMEYRLYEKDNVMSMILQKLYEDEYVPILWLVKTLPLVSWRIFKLCVSVISIQSRSINLYASLNLSSKYSLIQSTLKNISYQDLVYFQGQDRYLVLQQLHGLHIKEQHFMKKINEPLKQLKYLSVHATECPAIDLPYVAQLLKHTGGLIEFRIHLTSISKEFLVTLLHVNKKLQSITLVFDDEVVSITPFVTIEMIVNTLSQEAPTVQLNLEGTIEACNDGSLYKLPQSQLAIVTYLTNMTKLTVDHSNWAYNYFDYFLRLNTIQFGTGKFKLVLSSDFKQLWNHFISRTNISLKKIVFYHLKVHKINKYLETIAKNQTVENITIYLKYSPTAQSIETLFKIIEENKSIHTLHLLTKSFVLKGNTQTQSFKTILSNPLYGEYIYYRKLNN</sequence>
<dbReference type="EMBL" id="LODT01000035">
    <property type="protein sequence ID" value="KYQ91292.1"/>
    <property type="molecule type" value="Genomic_DNA"/>
</dbReference>
<reference evidence="2 3" key="1">
    <citation type="submission" date="2015-12" db="EMBL/GenBank/DDBJ databases">
        <title>Dictyostelia acquired genes for synthesis and detection of signals that induce cell-type specialization by lateral gene transfer from prokaryotes.</title>
        <authorList>
            <person name="Gloeckner G."/>
            <person name="Schaap P."/>
        </authorList>
    </citation>
    <scope>NUCLEOTIDE SEQUENCE [LARGE SCALE GENOMIC DNA]</scope>
    <source>
        <strain evidence="2 3">TK</strain>
    </source>
</reference>
<proteinExistence type="predicted"/>
<comment type="caution">
    <text evidence="2">The sequence shown here is derived from an EMBL/GenBank/DDBJ whole genome shotgun (WGS) entry which is preliminary data.</text>
</comment>